<dbReference type="Pfam" id="PF11306">
    <property type="entry name" value="DUF3108"/>
    <property type="match status" value="1"/>
</dbReference>
<accession>A0ABZ0CQX6</accession>
<evidence type="ECO:0000256" key="1">
    <source>
        <dbReference type="SAM" id="MobiDB-lite"/>
    </source>
</evidence>
<evidence type="ECO:0000313" key="3">
    <source>
        <dbReference type="Proteomes" id="UP001303946"/>
    </source>
</evidence>
<organism evidence="2 3">
    <name type="scientific">Piscinibacter gummiphilus</name>
    <dbReference type="NCBI Taxonomy" id="946333"/>
    <lineage>
        <taxon>Bacteria</taxon>
        <taxon>Pseudomonadati</taxon>
        <taxon>Pseudomonadota</taxon>
        <taxon>Betaproteobacteria</taxon>
        <taxon>Burkholderiales</taxon>
        <taxon>Sphaerotilaceae</taxon>
        <taxon>Piscinibacter</taxon>
    </lineage>
</organism>
<name>A0ABZ0CQX6_9BURK</name>
<feature type="region of interest" description="Disordered" evidence="1">
    <location>
        <begin position="72"/>
        <end position="131"/>
    </location>
</feature>
<feature type="compositionally biased region" description="Pro residues" evidence="1">
    <location>
        <begin position="93"/>
        <end position="102"/>
    </location>
</feature>
<keyword evidence="3" id="KW-1185">Reference proteome</keyword>
<feature type="compositionally biased region" description="Low complexity" evidence="1">
    <location>
        <begin position="103"/>
        <end position="131"/>
    </location>
</feature>
<dbReference type="EMBL" id="CP136336">
    <property type="protein sequence ID" value="WOB07387.1"/>
    <property type="molecule type" value="Genomic_DNA"/>
</dbReference>
<reference evidence="2 3" key="1">
    <citation type="submission" date="2023-10" db="EMBL/GenBank/DDBJ databases">
        <title>Bacteria for the degradation of biodegradable plastic PBAT(Polybutylene adipate terephthalate).</title>
        <authorList>
            <person name="Weon H.-Y."/>
            <person name="Yeon J."/>
        </authorList>
    </citation>
    <scope>NUCLEOTIDE SEQUENCE [LARGE SCALE GENOMIC DNA]</scope>
    <source>
        <strain evidence="2 3">SBD 7-3</strain>
    </source>
</reference>
<evidence type="ECO:0000313" key="2">
    <source>
        <dbReference type="EMBL" id="WOB07387.1"/>
    </source>
</evidence>
<gene>
    <name evidence="2" type="ORF">RXV79_21025</name>
</gene>
<protein>
    <submittedName>
        <fullName evidence="2">DUF3108 domain-containing protein</fullName>
    </submittedName>
</protein>
<dbReference type="RefSeq" id="WP_316700055.1">
    <property type="nucleotide sequence ID" value="NZ_CP136336.1"/>
</dbReference>
<proteinExistence type="predicted"/>
<sequence>MAHHLTRWLAAPRRWAALGLVLLVISVHVGVADWIGEQLIAFENASPAMQRIEVAYVREMAFTPPVARPAAKPALAKRRAPAPESPAPAASAPEPPAVPEPEPAASAPEPEVPQGLAAAASAPEPAASAPDAFEWPVSTRLRYVLTGNVRGEVQGQAQVEWIRAGARYQVHLDVQVGPSFAPLATRRMSSEGEITPDGLLPRRYEQETRLAFGDPYRATLRFEGGRVWLANGTPVDHPPGVQDTASQFVQLAYLFDREPQRLRVGATVEVLLAMPRNVSVWVYDVVEEELLYTPFGEVPSYHLKPRREPRAGGDLVTELWIAPQLRHLPIRFVIRQDAENFVDLMLDRRPELGASDTPARTRP</sequence>
<dbReference type="InterPro" id="IPR021457">
    <property type="entry name" value="DUF3108"/>
</dbReference>
<dbReference type="Proteomes" id="UP001303946">
    <property type="component" value="Chromosome"/>
</dbReference>